<dbReference type="EMBL" id="SLWR01000001">
    <property type="protein sequence ID" value="TCO52013.1"/>
    <property type="molecule type" value="Genomic_DNA"/>
</dbReference>
<dbReference type="CDD" id="cd01066">
    <property type="entry name" value="APP_MetAP"/>
    <property type="match status" value="1"/>
</dbReference>
<dbReference type="Pfam" id="PF00557">
    <property type="entry name" value="Peptidase_M24"/>
    <property type="match status" value="1"/>
</dbReference>
<organism evidence="3 4">
    <name type="scientific">Kribbella antiqua</name>
    <dbReference type="NCBI Taxonomy" id="2512217"/>
    <lineage>
        <taxon>Bacteria</taxon>
        <taxon>Bacillati</taxon>
        <taxon>Actinomycetota</taxon>
        <taxon>Actinomycetes</taxon>
        <taxon>Propionibacteriales</taxon>
        <taxon>Kribbellaceae</taxon>
        <taxon>Kribbella</taxon>
    </lineage>
</organism>
<dbReference type="Gene3D" id="3.90.230.10">
    <property type="entry name" value="Creatinase/methionine aminopeptidase superfamily"/>
    <property type="match status" value="1"/>
</dbReference>
<protein>
    <submittedName>
        <fullName evidence="3">Ectoine hydrolase</fullName>
    </submittedName>
</protein>
<dbReference type="InterPro" id="IPR000587">
    <property type="entry name" value="Creatinase_N"/>
</dbReference>
<name>A0A4R2J1H2_9ACTN</name>
<dbReference type="Gene3D" id="3.40.350.10">
    <property type="entry name" value="Creatinase/prolidase N-terminal domain"/>
    <property type="match status" value="1"/>
</dbReference>
<feature type="domain" description="Creatinase N-terminal" evidence="2">
    <location>
        <begin position="22"/>
        <end position="166"/>
    </location>
</feature>
<dbReference type="SUPFAM" id="SSF55920">
    <property type="entry name" value="Creatinase/aminopeptidase"/>
    <property type="match status" value="1"/>
</dbReference>
<dbReference type="Pfam" id="PF01321">
    <property type="entry name" value="Creatinase_N"/>
    <property type="match status" value="1"/>
</dbReference>
<evidence type="ECO:0000259" key="1">
    <source>
        <dbReference type="Pfam" id="PF00557"/>
    </source>
</evidence>
<gene>
    <name evidence="3" type="ORF">EV646_1011009</name>
</gene>
<dbReference type="Proteomes" id="UP000295573">
    <property type="component" value="Unassembled WGS sequence"/>
</dbReference>
<keyword evidence="3" id="KW-0378">Hydrolase</keyword>
<dbReference type="GO" id="GO:0016787">
    <property type="term" value="F:hydrolase activity"/>
    <property type="evidence" value="ECO:0007669"/>
    <property type="project" value="UniProtKB-KW"/>
</dbReference>
<dbReference type="AlphaFoldDB" id="A0A4R2J1H2"/>
<evidence type="ECO:0000313" key="4">
    <source>
        <dbReference type="Proteomes" id="UP000295573"/>
    </source>
</evidence>
<evidence type="ECO:0000313" key="3">
    <source>
        <dbReference type="EMBL" id="TCO52013.1"/>
    </source>
</evidence>
<dbReference type="InterPro" id="IPR029149">
    <property type="entry name" value="Creatin/AminoP/Spt16_N"/>
</dbReference>
<dbReference type="SUPFAM" id="SSF53092">
    <property type="entry name" value="Creatinase/prolidase N-terminal domain"/>
    <property type="match status" value="1"/>
</dbReference>
<accession>A0A4R2J1H2</accession>
<comment type="caution">
    <text evidence="3">The sequence shown here is derived from an EMBL/GenBank/DDBJ whole genome shotgun (WGS) entry which is preliminary data.</text>
</comment>
<dbReference type="PANTHER" id="PTHR46112:SF8">
    <property type="entry name" value="CYTOPLASMIC PEPTIDASE PEPQ-RELATED"/>
    <property type="match status" value="1"/>
</dbReference>
<dbReference type="InterPro" id="IPR036005">
    <property type="entry name" value="Creatinase/aminopeptidase-like"/>
</dbReference>
<dbReference type="InterPro" id="IPR000994">
    <property type="entry name" value="Pept_M24"/>
</dbReference>
<feature type="domain" description="Peptidase M24" evidence="1">
    <location>
        <begin position="174"/>
        <end position="381"/>
    </location>
</feature>
<dbReference type="PANTHER" id="PTHR46112">
    <property type="entry name" value="AMINOPEPTIDASE"/>
    <property type="match status" value="1"/>
</dbReference>
<dbReference type="InterPro" id="IPR050659">
    <property type="entry name" value="Peptidase_M24B"/>
</dbReference>
<keyword evidence="4" id="KW-1185">Reference proteome</keyword>
<proteinExistence type="predicted"/>
<reference evidence="3 4" key="1">
    <citation type="journal article" date="2015" name="Stand. Genomic Sci.">
        <title>Genomic Encyclopedia of Bacterial and Archaeal Type Strains, Phase III: the genomes of soil and plant-associated and newly described type strains.</title>
        <authorList>
            <person name="Whitman W.B."/>
            <person name="Woyke T."/>
            <person name="Klenk H.P."/>
            <person name="Zhou Y."/>
            <person name="Lilburn T.G."/>
            <person name="Beck B.J."/>
            <person name="De Vos P."/>
            <person name="Vandamme P."/>
            <person name="Eisen J.A."/>
            <person name="Garrity G."/>
            <person name="Hugenholtz P."/>
            <person name="Kyrpides N.C."/>
        </authorList>
    </citation>
    <scope>NUCLEOTIDE SEQUENCE [LARGE SCALE GENOMIC DNA]</scope>
    <source>
        <strain evidence="3 4">VKM Ac-2541</strain>
    </source>
</reference>
<evidence type="ECO:0000259" key="2">
    <source>
        <dbReference type="Pfam" id="PF01321"/>
    </source>
</evidence>
<dbReference type="RefSeq" id="WP_241995302.1">
    <property type="nucleotide sequence ID" value="NZ_SLWR01000001.1"/>
</dbReference>
<sequence>MRMSELPDALDQAVEADEFVGRLQRVRAAMGERGFGALIVNDPANLFYLTGYNAWSFYTPQCLVVPADGEPHLFARAMDAAGAAYTCNLRAEQIHGYPEDLVHQPDVHPYDWIAARARELIPAGADVGVEADAHFFSARAYLALGNGLPGHRLVDSAELVNWVRLVKSPHELRQLRIAGSIAEHAMRIALDQLRPGRRQCDLVAEILAAQAIGTPEHGGDYPAIVPMLPTGEAAGTPHLTWTDRPFVAGEATTIEVAGVFGRYHAPLARTVMLGDPPQRLSDTAKVVAEGMQATLSTIRPGVTGSAVHAAFTEVIAAHGLVKESRIGYSIGIGYPPDWGERTVSLRATETTVLQAGMAFHVILGMWMDGWGYELSEPVVVRSTGVEQLTDLPHELTIRR</sequence>